<dbReference type="OrthoDB" id="4849160at2759"/>
<keyword evidence="4 5" id="KW-1015">Disulfide bond</keyword>
<evidence type="ECO:0000313" key="9">
    <source>
        <dbReference type="Proteomes" id="UP000799770"/>
    </source>
</evidence>
<evidence type="ECO:0000256" key="5">
    <source>
        <dbReference type="RuleBase" id="RU368122"/>
    </source>
</evidence>
<dbReference type="EMBL" id="ML977332">
    <property type="protein sequence ID" value="KAF2112145.1"/>
    <property type="molecule type" value="Genomic_DNA"/>
</dbReference>
<evidence type="ECO:0000256" key="2">
    <source>
        <dbReference type="ARBA" id="ARBA00004613"/>
    </source>
</evidence>
<dbReference type="CDD" id="cd21175">
    <property type="entry name" value="LPMO_AA9"/>
    <property type="match status" value="1"/>
</dbReference>
<comment type="domain">
    <text evidence="5">Has a modular structure: an endo-beta-1,4-glucanase catalytic module at the N-terminus, a linker rich in serines and threonines, and a C-terminal carbohydrate-binding module (CBM).</text>
</comment>
<gene>
    <name evidence="8" type="ORF">BDV96DRAFT_602594</name>
</gene>
<organism evidence="8 9">
    <name type="scientific">Lophiotrema nucula</name>
    <dbReference type="NCBI Taxonomy" id="690887"/>
    <lineage>
        <taxon>Eukaryota</taxon>
        <taxon>Fungi</taxon>
        <taxon>Dikarya</taxon>
        <taxon>Ascomycota</taxon>
        <taxon>Pezizomycotina</taxon>
        <taxon>Dothideomycetes</taxon>
        <taxon>Pleosporomycetidae</taxon>
        <taxon>Pleosporales</taxon>
        <taxon>Lophiotremataceae</taxon>
        <taxon>Lophiotrema</taxon>
    </lineage>
</organism>
<evidence type="ECO:0000256" key="6">
    <source>
        <dbReference type="SAM" id="SignalP"/>
    </source>
</evidence>
<keyword evidence="5" id="KW-0624">Polysaccharide degradation</keyword>
<dbReference type="PANTHER" id="PTHR33353:SF19">
    <property type="entry name" value="GLYCOSYLHYDROLASE FAMILY 61-8 PROTEIN"/>
    <property type="match status" value="1"/>
</dbReference>
<feature type="signal peptide" evidence="6">
    <location>
        <begin position="1"/>
        <end position="18"/>
    </location>
</feature>
<protein>
    <recommendedName>
        <fullName evidence="5">AA9 family lytic polysaccharide monooxygenase</fullName>
        <ecNumber evidence="5">1.14.99.56</ecNumber>
    </recommendedName>
    <alternativeName>
        <fullName evidence="5">Endo-beta-1,4-glucanase</fullName>
    </alternativeName>
    <alternativeName>
        <fullName evidence="5">Glycosyl hydrolase 61 family protein</fullName>
    </alternativeName>
</protein>
<dbReference type="InterPro" id="IPR049892">
    <property type="entry name" value="AA9"/>
</dbReference>
<comment type="subcellular location">
    <subcellularLocation>
        <location evidence="2 5">Secreted</location>
    </subcellularLocation>
</comment>
<keyword evidence="3 5" id="KW-0964">Secreted</keyword>
<keyword evidence="5" id="KW-0136">Cellulose degradation</keyword>
<keyword evidence="8" id="KW-0378">Hydrolase</keyword>
<dbReference type="InterPro" id="IPR005103">
    <property type="entry name" value="AA9_LPMO"/>
</dbReference>
<name>A0A6A5YYB6_9PLEO</name>
<comment type="catalytic activity">
    <reaction evidence="5">
        <text>[(1-&gt;4)-beta-D-glucosyl]n+m + reduced acceptor + O2 = 4-dehydro-beta-D-glucosyl-[(1-&gt;4)-beta-D-glucosyl]n-1 + [(1-&gt;4)-beta-D-glucosyl]m + acceptor + H2O.</text>
        <dbReference type="EC" id="1.14.99.56"/>
    </reaction>
</comment>
<dbReference type="GO" id="GO:0005576">
    <property type="term" value="C:extracellular region"/>
    <property type="evidence" value="ECO:0007669"/>
    <property type="project" value="UniProtKB-SubCell"/>
</dbReference>
<accession>A0A6A5YYB6</accession>
<evidence type="ECO:0000313" key="8">
    <source>
        <dbReference type="EMBL" id="KAF2112145.1"/>
    </source>
</evidence>
<dbReference type="Gene3D" id="2.70.50.70">
    <property type="match status" value="1"/>
</dbReference>
<evidence type="ECO:0000256" key="3">
    <source>
        <dbReference type="ARBA" id="ARBA00022525"/>
    </source>
</evidence>
<evidence type="ECO:0000256" key="4">
    <source>
        <dbReference type="ARBA" id="ARBA00023157"/>
    </source>
</evidence>
<keyword evidence="9" id="KW-1185">Reference proteome</keyword>
<comment type="function">
    <text evidence="5">Lytic polysaccharide monooxygenase (LMPO) that depolymerizes crystalline and amorphous polysaccharides via the oxidation of scissile alpha- or beta-(1-4)-glycosidic bonds, yielding C1 and/or C4 oxidation products. Catalysis by LPMOs requires the reduction of the active-site copper from Cu(II) to Cu(I) by a reducing agent and H(2)O(2) or O(2) as a cosubstrate.</text>
</comment>
<dbReference type="GO" id="GO:0030245">
    <property type="term" value="P:cellulose catabolic process"/>
    <property type="evidence" value="ECO:0007669"/>
    <property type="project" value="UniProtKB-UniRule"/>
</dbReference>
<keyword evidence="5" id="KW-0119">Carbohydrate metabolism</keyword>
<proteinExistence type="predicted"/>
<reference evidence="8" key="1">
    <citation type="journal article" date="2020" name="Stud. Mycol.">
        <title>101 Dothideomycetes genomes: a test case for predicting lifestyles and emergence of pathogens.</title>
        <authorList>
            <person name="Haridas S."/>
            <person name="Albert R."/>
            <person name="Binder M."/>
            <person name="Bloem J."/>
            <person name="Labutti K."/>
            <person name="Salamov A."/>
            <person name="Andreopoulos B."/>
            <person name="Baker S."/>
            <person name="Barry K."/>
            <person name="Bills G."/>
            <person name="Bluhm B."/>
            <person name="Cannon C."/>
            <person name="Castanera R."/>
            <person name="Culley D."/>
            <person name="Daum C."/>
            <person name="Ezra D."/>
            <person name="Gonzalez J."/>
            <person name="Henrissat B."/>
            <person name="Kuo A."/>
            <person name="Liang C."/>
            <person name="Lipzen A."/>
            <person name="Lutzoni F."/>
            <person name="Magnuson J."/>
            <person name="Mondo S."/>
            <person name="Nolan M."/>
            <person name="Ohm R."/>
            <person name="Pangilinan J."/>
            <person name="Park H.-J."/>
            <person name="Ramirez L."/>
            <person name="Alfaro M."/>
            <person name="Sun H."/>
            <person name="Tritt A."/>
            <person name="Yoshinaga Y."/>
            <person name="Zwiers L.-H."/>
            <person name="Turgeon B."/>
            <person name="Goodwin S."/>
            <person name="Spatafora J."/>
            <person name="Crous P."/>
            <person name="Grigoriev I."/>
        </authorList>
    </citation>
    <scope>NUCLEOTIDE SEQUENCE</scope>
    <source>
        <strain evidence="8">CBS 627.86</strain>
    </source>
</reference>
<feature type="domain" description="Auxiliary Activity family 9 catalytic" evidence="7">
    <location>
        <begin position="19"/>
        <end position="232"/>
    </location>
</feature>
<evidence type="ECO:0000256" key="1">
    <source>
        <dbReference type="ARBA" id="ARBA00001973"/>
    </source>
</evidence>
<dbReference type="Pfam" id="PF03443">
    <property type="entry name" value="AA9"/>
    <property type="match status" value="1"/>
</dbReference>
<keyword evidence="6" id="KW-0732">Signal</keyword>
<dbReference type="GO" id="GO:0008810">
    <property type="term" value="F:cellulase activity"/>
    <property type="evidence" value="ECO:0007669"/>
    <property type="project" value="UniProtKB-UniRule"/>
</dbReference>
<sequence>MWQVLASIVGYLAHLSSAHGGAVNYTVGDVWYPGYDPYGGDAQDNAPWMVQRKWITNVPIFEADNISLACNAPGNPAQTSIPINAGEDISAVYYAWVHTVGPMIAWMTPCTNGDCRTFDPKGADWFKIGQRGLLEGTILEGMWFQKQFSTWDGTPDLWNETIPKTLKPGPYLVRHEIISLHSANKPQWYPECVHVEVKGNGSSVPGKEFLAKIPGVYNMSQPEINIDVYDPAVGNKTTYNIPGPPVWQG</sequence>
<evidence type="ECO:0000259" key="7">
    <source>
        <dbReference type="Pfam" id="PF03443"/>
    </source>
</evidence>
<dbReference type="EC" id="1.14.99.56" evidence="5"/>
<dbReference type="AlphaFoldDB" id="A0A6A5YYB6"/>
<dbReference type="Proteomes" id="UP000799770">
    <property type="component" value="Unassembled WGS sequence"/>
</dbReference>
<dbReference type="GO" id="GO:0030248">
    <property type="term" value="F:cellulose binding"/>
    <property type="evidence" value="ECO:0007669"/>
    <property type="project" value="UniProtKB-UniRule"/>
</dbReference>
<feature type="chain" id="PRO_5025546830" description="AA9 family lytic polysaccharide monooxygenase" evidence="6">
    <location>
        <begin position="19"/>
        <end position="249"/>
    </location>
</feature>
<dbReference type="PANTHER" id="PTHR33353">
    <property type="entry name" value="PUTATIVE (AFU_ORTHOLOGUE AFUA_1G12560)-RELATED"/>
    <property type="match status" value="1"/>
</dbReference>
<comment type="cofactor">
    <cofactor evidence="1">
        <name>Cu(2+)</name>
        <dbReference type="ChEBI" id="CHEBI:29036"/>
    </cofactor>
</comment>